<feature type="compositionally biased region" description="Basic and acidic residues" evidence="12">
    <location>
        <begin position="502"/>
        <end position="513"/>
    </location>
</feature>
<dbReference type="InterPro" id="IPR050534">
    <property type="entry name" value="Coronavir_polyprotein_1ab"/>
</dbReference>
<dbReference type="OrthoDB" id="6730379at2759"/>
<dbReference type="InterPro" id="IPR014001">
    <property type="entry name" value="Helicase_ATP-bd"/>
</dbReference>
<comment type="subcellular location">
    <subcellularLocation>
        <location evidence="2">Cytoplasm</location>
    </subcellularLocation>
    <subcellularLocation>
        <location evidence="1">Nucleus</location>
    </subcellularLocation>
</comment>
<evidence type="ECO:0000256" key="11">
    <source>
        <dbReference type="ARBA" id="ARBA00048432"/>
    </source>
</evidence>
<keyword evidence="16" id="KW-1185">Reference proteome</keyword>
<dbReference type="EC" id="3.6.4.12" evidence="4"/>
<evidence type="ECO:0000256" key="5">
    <source>
        <dbReference type="ARBA" id="ARBA00022490"/>
    </source>
</evidence>
<evidence type="ECO:0000256" key="12">
    <source>
        <dbReference type="SAM" id="MobiDB-lite"/>
    </source>
</evidence>
<dbReference type="FunCoup" id="A0A165J3S3">
    <property type="interactions" value="221"/>
</dbReference>
<dbReference type="PANTHER" id="PTHR43788:SF8">
    <property type="entry name" value="DNA-BINDING PROTEIN SMUBP-2"/>
    <property type="match status" value="1"/>
</dbReference>
<dbReference type="CDD" id="cd18808">
    <property type="entry name" value="SF1_C_Upf1"/>
    <property type="match status" value="1"/>
</dbReference>
<evidence type="ECO:0000256" key="8">
    <source>
        <dbReference type="ARBA" id="ARBA00022806"/>
    </source>
</evidence>
<keyword evidence="8" id="KW-0347">Helicase</keyword>
<evidence type="ECO:0000256" key="4">
    <source>
        <dbReference type="ARBA" id="ARBA00012551"/>
    </source>
</evidence>
<evidence type="ECO:0000313" key="15">
    <source>
        <dbReference type="EMBL" id="KZT61335.1"/>
    </source>
</evidence>
<dbReference type="SMART" id="SM00487">
    <property type="entry name" value="DEXDc"/>
    <property type="match status" value="1"/>
</dbReference>
<organism evidence="15 16">
    <name type="scientific">Calocera cornea HHB12733</name>
    <dbReference type="NCBI Taxonomy" id="1353952"/>
    <lineage>
        <taxon>Eukaryota</taxon>
        <taxon>Fungi</taxon>
        <taxon>Dikarya</taxon>
        <taxon>Basidiomycota</taxon>
        <taxon>Agaricomycotina</taxon>
        <taxon>Dacrymycetes</taxon>
        <taxon>Dacrymycetales</taxon>
        <taxon>Dacrymycetaceae</taxon>
        <taxon>Calocera</taxon>
    </lineage>
</organism>
<dbReference type="InterPro" id="IPR048761">
    <property type="entry name" value="SMUBP-2_HCS1_1B"/>
</dbReference>
<dbReference type="GO" id="GO:0005634">
    <property type="term" value="C:nucleus"/>
    <property type="evidence" value="ECO:0007669"/>
    <property type="project" value="UniProtKB-SubCell"/>
</dbReference>
<dbReference type="Pfam" id="PF21138">
    <property type="entry name" value="SMUBP-2_HCS1_1B"/>
    <property type="match status" value="1"/>
</dbReference>
<evidence type="ECO:0000313" key="16">
    <source>
        <dbReference type="Proteomes" id="UP000076842"/>
    </source>
</evidence>
<dbReference type="GO" id="GO:0005737">
    <property type="term" value="C:cytoplasm"/>
    <property type="evidence" value="ECO:0007669"/>
    <property type="project" value="UniProtKB-SubCell"/>
</dbReference>
<dbReference type="GO" id="GO:0016787">
    <property type="term" value="F:hydrolase activity"/>
    <property type="evidence" value="ECO:0007669"/>
    <property type="project" value="UniProtKB-KW"/>
</dbReference>
<sequence length="778" mass="84884">MRRKQPPTVPPNPEQLTAFIARQRELLQAERDSDIERTSLLFSKCSPKLLEQRGLALGGLGVASVQLGLGGKSLVELERPTAYHTSPIFPPHTFRPGDLARIEQHVASAAPRKPAKGGKKATGDAGEGGKAVEGVVYRVSDTKIVIAVDGDRGSQDGEDLDLPDRCRVLKLANTVTYDRMDKAIDALERLVLPTDPSSHPAVPRLVEILLGLYPPSAYVAAPDLQYLDPSLNPSQQKAVRAALEAPEISLIHGPPGTGKTHTLVEIIRQLVAKEKKVLVCGASNLAVDNLLERLIPHGIPVTRLGHPARVLQNLQSSTLDAQTAASDESQLAKDVKTDIETTMSALAGKGKARIRGSDRKKMWNEVKELRKEYRKREGGAVKAVMGRAKVVLSTCHGAGSRQLFNSDFDVVIIDEATQALEAVCWIPILKAKKLVLAGDPLQLPPTVLSLDSKSKPKKATANGKGTKDSETKAEPPGAPLEEVTLPESDDEELSNGSDDEDAGGKPAEDKAVEAEPVAPLDTKTEQKENKRICRLRAPHSLEVTLFDRVERMFPRVKKMLTIQYRMHDTICSFPSTTLYRSKLKSHESVATHLLKDLPAVSQEDEFSDIVTVPVVFFDTAGCEFFERSEADGLGGGLDEGSKSNENEAAVVQRWVQKLVQAGVSPGQIAVITPYQAQVTYLTSLLRADMPEIEIGTVDGMQGREKEAVVLSLVRSNDKREVGFLKEKRRLNVAMTRPRRHLCVVGDSETVAQGGPYLKSWMQWLEQNADVRYAGLDDP</sequence>
<dbReference type="InterPro" id="IPR003593">
    <property type="entry name" value="AAA+_ATPase"/>
</dbReference>
<dbReference type="Proteomes" id="UP000076842">
    <property type="component" value="Unassembled WGS sequence"/>
</dbReference>
<dbReference type="InParanoid" id="A0A165J3S3"/>
<dbReference type="GO" id="GO:0043139">
    <property type="term" value="F:5'-3' DNA helicase activity"/>
    <property type="evidence" value="ECO:0007669"/>
    <property type="project" value="TreeGrafter"/>
</dbReference>
<keyword evidence="5" id="KW-0963">Cytoplasm</keyword>
<feature type="compositionally biased region" description="Acidic residues" evidence="12">
    <location>
        <begin position="487"/>
        <end position="501"/>
    </location>
</feature>
<evidence type="ECO:0000259" key="14">
    <source>
        <dbReference type="SMART" id="SM00487"/>
    </source>
</evidence>
<dbReference type="SUPFAM" id="SSF52540">
    <property type="entry name" value="P-loop containing nucleoside triphosphate hydrolases"/>
    <property type="match status" value="2"/>
</dbReference>
<keyword evidence="7 15" id="KW-0378">Hydrolase</keyword>
<evidence type="ECO:0000256" key="10">
    <source>
        <dbReference type="ARBA" id="ARBA00023242"/>
    </source>
</evidence>
<reference evidence="15 16" key="1">
    <citation type="journal article" date="2016" name="Mol. Biol. Evol.">
        <title>Comparative Genomics of Early-Diverging Mushroom-Forming Fungi Provides Insights into the Origins of Lignocellulose Decay Capabilities.</title>
        <authorList>
            <person name="Nagy L.G."/>
            <person name="Riley R."/>
            <person name="Tritt A."/>
            <person name="Adam C."/>
            <person name="Daum C."/>
            <person name="Floudas D."/>
            <person name="Sun H."/>
            <person name="Yadav J.S."/>
            <person name="Pangilinan J."/>
            <person name="Larsson K.H."/>
            <person name="Matsuura K."/>
            <person name="Barry K."/>
            <person name="Labutti K."/>
            <person name="Kuo R."/>
            <person name="Ohm R.A."/>
            <person name="Bhattacharya S.S."/>
            <person name="Shirouzu T."/>
            <person name="Yoshinaga Y."/>
            <person name="Martin F.M."/>
            <person name="Grigoriev I.V."/>
            <person name="Hibbett D.S."/>
        </authorList>
    </citation>
    <scope>NUCLEOTIDE SEQUENCE [LARGE SCALE GENOMIC DNA]</scope>
    <source>
        <strain evidence="15 16">HHB12733</strain>
    </source>
</reference>
<dbReference type="InterPro" id="IPR047187">
    <property type="entry name" value="SF1_C_Upf1"/>
</dbReference>
<feature type="region of interest" description="Disordered" evidence="12">
    <location>
        <begin position="107"/>
        <end position="128"/>
    </location>
</feature>
<dbReference type="InterPro" id="IPR041677">
    <property type="entry name" value="DNA2/NAM7_AAA_11"/>
</dbReference>
<evidence type="ECO:0000259" key="13">
    <source>
        <dbReference type="SMART" id="SM00382"/>
    </source>
</evidence>
<dbReference type="FunFam" id="3.40.50.300:FF:000326">
    <property type="entry name" value="P-loop containing nucleoside triphosphate hydrolase"/>
    <property type="match status" value="1"/>
</dbReference>
<evidence type="ECO:0000256" key="6">
    <source>
        <dbReference type="ARBA" id="ARBA00022741"/>
    </source>
</evidence>
<dbReference type="GO" id="GO:0005524">
    <property type="term" value="F:ATP binding"/>
    <property type="evidence" value="ECO:0007669"/>
    <property type="project" value="UniProtKB-KW"/>
</dbReference>
<proteinExistence type="inferred from homology"/>
<gene>
    <name evidence="15" type="ORF">CALCODRAFT_464415</name>
</gene>
<comment type="similarity">
    <text evidence="3">Belongs to the DNA2/NAM7 helicase family.</text>
</comment>
<feature type="domain" description="Helicase ATP-binding" evidence="14">
    <location>
        <begin position="227"/>
        <end position="551"/>
    </location>
</feature>
<protein>
    <recommendedName>
        <fullName evidence="4">DNA helicase</fullName>
        <ecNumber evidence="4">3.6.4.12</ecNumber>
    </recommendedName>
</protein>
<dbReference type="PANTHER" id="PTHR43788">
    <property type="entry name" value="DNA2/NAM7 HELICASE FAMILY MEMBER"/>
    <property type="match status" value="1"/>
</dbReference>
<dbReference type="GO" id="GO:0005694">
    <property type="term" value="C:chromosome"/>
    <property type="evidence" value="ECO:0007669"/>
    <property type="project" value="UniProtKB-ARBA"/>
</dbReference>
<accession>A0A165J3S3</accession>
<dbReference type="CDD" id="cd18044">
    <property type="entry name" value="DEXXQc_SMUBP2"/>
    <property type="match status" value="1"/>
</dbReference>
<dbReference type="AlphaFoldDB" id="A0A165J3S3"/>
<name>A0A165J3S3_9BASI</name>
<dbReference type="Pfam" id="PF13086">
    <property type="entry name" value="AAA_11"/>
    <property type="match status" value="1"/>
</dbReference>
<keyword evidence="6" id="KW-0547">Nucleotide-binding</keyword>
<feature type="region of interest" description="Disordered" evidence="12">
    <location>
        <begin position="445"/>
        <end position="525"/>
    </location>
</feature>
<comment type="catalytic activity">
    <reaction evidence="11">
        <text>ATP + H2O = ADP + phosphate + H(+)</text>
        <dbReference type="Rhea" id="RHEA:13065"/>
        <dbReference type="ChEBI" id="CHEBI:15377"/>
        <dbReference type="ChEBI" id="CHEBI:15378"/>
        <dbReference type="ChEBI" id="CHEBI:30616"/>
        <dbReference type="ChEBI" id="CHEBI:43474"/>
        <dbReference type="ChEBI" id="CHEBI:456216"/>
        <dbReference type="EC" id="3.6.4.12"/>
    </reaction>
    <physiologicalReaction direction="left-to-right" evidence="11">
        <dbReference type="Rhea" id="RHEA:13066"/>
    </physiologicalReaction>
</comment>
<evidence type="ECO:0000256" key="7">
    <source>
        <dbReference type="ARBA" id="ARBA00022801"/>
    </source>
</evidence>
<evidence type="ECO:0000256" key="2">
    <source>
        <dbReference type="ARBA" id="ARBA00004496"/>
    </source>
</evidence>
<dbReference type="STRING" id="1353952.A0A165J3S3"/>
<evidence type="ECO:0000256" key="9">
    <source>
        <dbReference type="ARBA" id="ARBA00022840"/>
    </source>
</evidence>
<keyword evidence="10" id="KW-0539">Nucleus</keyword>
<keyword evidence="9" id="KW-0067">ATP-binding</keyword>
<dbReference type="Gene3D" id="3.40.50.300">
    <property type="entry name" value="P-loop containing nucleotide triphosphate hydrolases"/>
    <property type="match status" value="2"/>
</dbReference>
<dbReference type="GO" id="GO:0003723">
    <property type="term" value="F:RNA binding"/>
    <property type="evidence" value="ECO:0007669"/>
    <property type="project" value="InterPro"/>
</dbReference>
<dbReference type="Gene3D" id="2.40.30.270">
    <property type="match status" value="1"/>
</dbReference>
<evidence type="ECO:0000256" key="1">
    <source>
        <dbReference type="ARBA" id="ARBA00004123"/>
    </source>
</evidence>
<dbReference type="InterPro" id="IPR041679">
    <property type="entry name" value="DNA2/NAM7-like_C"/>
</dbReference>
<evidence type="ECO:0000256" key="3">
    <source>
        <dbReference type="ARBA" id="ARBA00007913"/>
    </source>
</evidence>
<feature type="domain" description="AAA+ ATPase" evidence="13">
    <location>
        <begin position="245"/>
        <end position="547"/>
    </location>
</feature>
<dbReference type="EMBL" id="KV423924">
    <property type="protein sequence ID" value="KZT61335.1"/>
    <property type="molecule type" value="Genomic_DNA"/>
</dbReference>
<dbReference type="SMART" id="SM00382">
    <property type="entry name" value="AAA"/>
    <property type="match status" value="1"/>
</dbReference>
<dbReference type="Pfam" id="PF13087">
    <property type="entry name" value="AAA_12"/>
    <property type="match status" value="1"/>
</dbReference>
<dbReference type="InterPro" id="IPR027417">
    <property type="entry name" value="P-loop_NTPase"/>
</dbReference>